<sequence length="673" mass="76356">MRRHPQLSFRTPEAVSSASAKVTEQDIRKWFRTVKDYLIENNLMDVLEDPSRILNGDETGFRMDSSPKKVLATKGAKNVPFVETQNSKQNVTVLFSFAADGTIIPPDVILPLKRMSCEIAQSFPHDWGLGTSESGWMNSYNFTVYIKRVLHPTLIKRNVKFPVLYFVDGHKSHTALEAADACAELGIILIALFPNATRIIQPADVSIFRPLKNSWERVVEIWRTDEKAEKLTIPTIGPLLEKTMESAFKKSTIINAFRVCGLYPFDPDAVDYSKCIASSHCRIKPASQISTNITLPMDTSKHEKRITLVPTSAIESALQMIGSEKIELYRFGDPDSFSNEDKMLSFIYNNILSVGRSDYEQSYEEPTSMDLELEAAIAEPIIILEDEEGNLANYENGSLNLESRWPSMTEKPSSFDEHLTHQNISETVTCPGFLDITHNKHKATPASTILIGHDSVLEEEHRSNCSEVDTTKDGAPIVYQESGEDTLEFDHEEITINHEDEFEWYPDSRLNVGQVESPIAMEKFLCDDPPSDFANSSSLYNHLETQSSSASNFFVAPPSPKRSSKHRFYKQKSYAILTAGERLQELRQIEINKEVAAKEKIEKAEKRKTEKLKKEVAALIRAEEKENARKMRDFKKEEAAAKRAEKKENAKKMREEKKEKKKNAGKRFDKLLV</sequence>
<accession>A0ABM1ZI13</accession>
<reference evidence="3" key="2">
    <citation type="submission" date="2025-05" db="UniProtKB">
        <authorList>
            <consortium name="EnsemblMetazoa"/>
        </authorList>
    </citation>
    <scope>IDENTIFICATION</scope>
    <source>
        <strain evidence="3">Foshan</strain>
    </source>
</reference>
<evidence type="ECO:0000313" key="3">
    <source>
        <dbReference type="EnsemblMetazoa" id="AALFPA23_018704.P27457"/>
    </source>
</evidence>
<dbReference type="GeneID" id="115254647"/>
<evidence type="ECO:0000256" key="1">
    <source>
        <dbReference type="SAM" id="MobiDB-lite"/>
    </source>
</evidence>
<protein>
    <recommendedName>
        <fullName evidence="2">DDE-1 domain-containing protein</fullName>
    </recommendedName>
</protein>
<dbReference type="InterPro" id="IPR036397">
    <property type="entry name" value="RNaseH_sf"/>
</dbReference>
<dbReference type="InterPro" id="IPR050863">
    <property type="entry name" value="CenT-Element_Derived"/>
</dbReference>
<name>A0ABM1ZI13_AEDAL</name>
<dbReference type="EnsemblMetazoa" id="AALFPA23_018704.R27458">
    <property type="protein sequence ID" value="AALFPA23_018704.P27458"/>
    <property type="gene ID" value="AALFPA23_018704"/>
</dbReference>
<dbReference type="EnsemblMetazoa" id="AALFPA23_018704.R27457">
    <property type="protein sequence ID" value="AALFPA23_018704.P27457"/>
    <property type="gene ID" value="AALFPA23_018704"/>
</dbReference>
<dbReference type="Proteomes" id="UP000069940">
    <property type="component" value="Unassembled WGS sequence"/>
</dbReference>
<dbReference type="PANTHER" id="PTHR19303">
    <property type="entry name" value="TRANSPOSON"/>
    <property type="match status" value="1"/>
</dbReference>
<feature type="region of interest" description="Disordered" evidence="1">
    <location>
        <begin position="625"/>
        <end position="673"/>
    </location>
</feature>
<dbReference type="InterPro" id="IPR004875">
    <property type="entry name" value="DDE_SF_endonuclease_dom"/>
</dbReference>
<proteinExistence type="predicted"/>
<dbReference type="PANTHER" id="PTHR19303:SF74">
    <property type="entry name" value="POGO TRANSPOSABLE ELEMENT WITH KRAB DOMAIN"/>
    <property type="match status" value="1"/>
</dbReference>
<keyword evidence="4" id="KW-1185">Reference proteome</keyword>
<dbReference type="Gene3D" id="3.30.420.10">
    <property type="entry name" value="Ribonuclease H-like superfamily/Ribonuclease H"/>
    <property type="match status" value="1"/>
</dbReference>
<feature type="compositionally biased region" description="Basic and acidic residues" evidence="1">
    <location>
        <begin position="625"/>
        <end position="658"/>
    </location>
</feature>
<reference evidence="4" key="1">
    <citation type="journal article" date="2015" name="Proc. Natl. Acad. Sci. U.S.A.">
        <title>Genome sequence of the Asian Tiger mosquito, Aedes albopictus, reveals insights into its biology, genetics, and evolution.</title>
        <authorList>
            <person name="Chen X.G."/>
            <person name="Jiang X."/>
            <person name="Gu J."/>
            <person name="Xu M."/>
            <person name="Wu Y."/>
            <person name="Deng Y."/>
            <person name="Zhang C."/>
            <person name="Bonizzoni M."/>
            <person name="Dermauw W."/>
            <person name="Vontas J."/>
            <person name="Armbruster P."/>
            <person name="Huang X."/>
            <person name="Yang Y."/>
            <person name="Zhang H."/>
            <person name="He W."/>
            <person name="Peng H."/>
            <person name="Liu Y."/>
            <person name="Wu K."/>
            <person name="Chen J."/>
            <person name="Lirakis M."/>
            <person name="Topalis P."/>
            <person name="Van Leeuwen T."/>
            <person name="Hall A.B."/>
            <person name="Jiang X."/>
            <person name="Thorpe C."/>
            <person name="Mueller R.L."/>
            <person name="Sun C."/>
            <person name="Waterhouse R.M."/>
            <person name="Yan G."/>
            <person name="Tu Z.J."/>
            <person name="Fang X."/>
            <person name="James A.A."/>
        </authorList>
    </citation>
    <scope>NUCLEOTIDE SEQUENCE [LARGE SCALE GENOMIC DNA]</scope>
    <source>
        <strain evidence="4">Foshan</strain>
    </source>
</reference>
<evidence type="ECO:0000259" key="2">
    <source>
        <dbReference type="Pfam" id="PF03184"/>
    </source>
</evidence>
<organism evidence="3 4">
    <name type="scientific">Aedes albopictus</name>
    <name type="common">Asian tiger mosquito</name>
    <name type="synonym">Stegomyia albopicta</name>
    <dbReference type="NCBI Taxonomy" id="7160"/>
    <lineage>
        <taxon>Eukaryota</taxon>
        <taxon>Metazoa</taxon>
        <taxon>Ecdysozoa</taxon>
        <taxon>Arthropoda</taxon>
        <taxon>Hexapoda</taxon>
        <taxon>Insecta</taxon>
        <taxon>Pterygota</taxon>
        <taxon>Neoptera</taxon>
        <taxon>Endopterygota</taxon>
        <taxon>Diptera</taxon>
        <taxon>Nematocera</taxon>
        <taxon>Culicoidea</taxon>
        <taxon>Culicidae</taxon>
        <taxon>Culicinae</taxon>
        <taxon>Aedini</taxon>
        <taxon>Aedes</taxon>
        <taxon>Stegomyia</taxon>
    </lineage>
</organism>
<dbReference type="Pfam" id="PF03184">
    <property type="entry name" value="DDE_1"/>
    <property type="match status" value="1"/>
</dbReference>
<dbReference type="RefSeq" id="XP_029708121.2">
    <property type="nucleotide sequence ID" value="XM_029852261.2"/>
</dbReference>
<evidence type="ECO:0000313" key="4">
    <source>
        <dbReference type="Proteomes" id="UP000069940"/>
    </source>
</evidence>
<feature type="domain" description="DDE-1" evidence="2">
    <location>
        <begin position="89"/>
        <end position="227"/>
    </location>
</feature>
<dbReference type="RefSeq" id="XP_062707014.1">
    <property type="nucleotide sequence ID" value="XM_062851030.1"/>
</dbReference>